<dbReference type="AlphaFoldDB" id="A0A6A7RVV8"/>
<sequence length="35" mass="4061">TWQRRPELLAGRSLSKTETQLLVQFQEQCGQDKNA</sequence>
<reference evidence="1 2" key="1">
    <citation type="submission" date="2017-09" db="EMBL/GenBank/DDBJ databases">
        <title>Metagenomic Analysis Reveals Denitrifying Candidatus Accumulibacter and Flanking Population as a Source of N2O.</title>
        <authorList>
            <person name="Gao H."/>
            <person name="Mao Y."/>
            <person name="Zhao X."/>
            <person name="Liu W.-T."/>
            <person name="Zhang T."/>
            <person name="Wells G."/>
        </authorList>
    </citation>
    <scope>NUCLEOTIDE SEQUENCE [LARGE SCALE GENOMIC DNA]</scope>
    <source>
        <strain evidence="1">CANDO_2_IC</strain>
    </source>
</reference>
<name>A0A6A7RVV8_9PROT</name>
<dbReference type="GO" id="GO:0008168">
    <property type="term" value="F:methyltransferase activity"/>
    <property type="evidence" value="ECO:0007669"/>
    <property type="project" value="UniProtKB-KW"/>
</dbReference>
<proteinExistence type="predicted"/>
<accession>A0A6A7RVV8</accession>
<dbReference type="Proteomes" id="UP000342300">
    <property type="component" value="Unassembled WGS sequence"/>
</dbReference>
<evidence type="ECO:0000313" key="2">
    <source>
        <dbReference type="Proteomes" id="UP000342300"/>
    </source>
</evidence>
<protein>
    <submittedName>
        <fullName evidence="1">tRNA (Guanosine(37)-N1)-methyltransferase TrmD</fullName>
    </submittedName>
</protein>
<dbReference type="EMBL" id="PDHS01000292">
    <property type="protein sequence ID" value="MQM31270.1"/>
    <property type="molecule type" value="Genomic_DNA"/>
</dbReference>
<feature type="non-terminal residue" evidence="1">
    <location>
        <position position="1"/>
    </location>
</feature>
<keyword evidence="1" id="KW-0808">Transferase</keyword>
<gene>
    <name evidence="1" type="primary">trmD</name>
    <name evidence="1" type="ORF">CRU78_12410</name>
</gene>
<dbReference type="GO" id="GO:0032259">
    <property type="term" value="P:methylation"/>
    <property type="evidence" value="ECO:0007669"/>
    <property type="project" value="UniProtKB-KW"/>
</dbReference>
<keyword evidence="1" id="KW-0489">Methyltransferase</keyword>
<evidence type="ECO:0000313" key="1">
    <source>
        <dbReference type="EMBL" id="MQM31270.1"/>
    </source>
</evidence>
<organism evidence="1 2">
    <name type="scientific">Candidatus Accumulibacter phosphatis</name>
    <dbReference type="NCBI Taxonomy" id="327160"/>
    <lineage>
        <taxon>Bacteria</taxon>
        <taxon>Pseudomonadati</taxon>
        <taxon>Pseudomonadota</taxon>
        <taxon>Betaproteobacteria</taxon>
        <taxon>Candidatus Accumulibacter</taxon>
    </lineage>
</organism>
<comment type="caution">
    <text evidence="1">The sequence shown here is derived from an EMBL/GenBank/DDBJ whole genome shotgun (WGS) entry which is preliminary data.</text>
</comment>